<comment type="caution">
    <text evidence="2">The sequence shown here is derived from an EMBL/GenBank/DDBJ whole genome shotgun (WGS) entry which is preliminary data.</text>
</comment>
<proteinExistence type="predicted"/>
<accession>A0ABV6YPG6</accession>
<keyword evidence="3" id="KW-1185">Reference proteome</keyword>
<dbReference type="Proteomes" id="UP001594288">
    <property type="component" value="Unassembled WGS sequence"/>
</dbReference>
<dbReference type="InterPro" id="IPR036397">
    <property type="entry name" value="RNaseH_sf"/>
</dbReference>
<dbReference type="InterPro" id="IPR012337">
    <property type="entry name" value="RNaseH-like_sf"/>
</dbReference>
<dbReference type="Pfam" id="PF13482">
    <property type="entry name" value="RNase_H_2"/>
    <property type="match status" value="1"/>
</dbReference>
<sequence>MLEGGIKQRIERLRLNLLEKSRDFMPRIDRPRPIPLEEIDDLREVGGTGGKCAVIEKSIEDYIQADALRPAAQKLLGSDRNQADQPGNSRPAGTPSLIFLDLETTGFSSTPVFLAGTVFERDGEMRSLQYLARDYSEERVLLGLLDQLMSRFDICVTFNGKSFDMPYIRDRAKYHGVSLGASLEQYDLLHVARRRWKDRLPDCRLVTLETHILGRRRIGDVPGWEVPCIYHDFVHTKDARRLRGVLRHNLIDCISIVQLFVSLSEAAKC</sequence>
<dbReference type="InterPro" id="IPR038720">
    <property type="entry name" value="YprB_RNase_H-like_dom"/>
</dbReference>
<dbReference type="SUPFAM" id="SSF53098">
    <property type="entry name" value="Ribonuclease H-like"/>
    <property type="match status" value="1"/>
</dbReference>
<dbReference type="EMBL" id="JBHPEI010000048">
    <property type="protein sequence ID" value="MFC1799956.1"/>
    <property type="molecule type" value="Genomic_DNA"/>
</dbReference>
<evidence type="ECO:0000313" key="3">
    <source>
        <dbReference type="Proteomes" id="UP001594288"/>
    </source>
</evidence>
<dbReference type="PANTHER" id="PTHR38462:SF1">
    <property type="entry name" value="YPRB RIBONUCLEASE H-LIKE DOMAIN-CONTAINING PROTEIN"/>
    <property type="match status" value="1"/>
</dbReference>
<protein>
    <submittedName>
        <fullName evidence="2">Ribonuclease H-like domain-containing protein</fullName>
    </submittedName>
</protein>
<evidence type="ECO:0000259" key="1">
    <source>
        <dbReference type="Pfam" id="PF13482"/>
    </source>
</evidence>
<organism evidence="2 3">
    <name type="scientific">Eiseniibacteriota bacterium</name>
    <dbReference type="NCBI Taxonomy" id="2212470"/>
    <lineage>
        <taxon>Bacteria</taxon>
        <taxon>Candidatus Eiseniibacteriota</taxon>
    </lineage>
</organism>
<reference evidence="2 3" key="1">
    <citation type="submission" date="2024-09" db="EMBL/GenBank/DDBJ databases">
        <authorList>
            <person name="D'Angelo T."/>
        </authorList>
    </citation>
    <scope>NUCLEOTIDE SEQUENCE [LARGE SCALE GENOMIC DNA]</scope>
    <source>
        <strain evidence="2">SAG AM-311-F02</strain>
    </source>
</reference>
<dbReference type="PANTHER" id="PTHR38462">
    <property type="entry name" value="EXONUCLEASE-LIKE PROTEIN"/>
    <property type="match status" value="1"/>
</dbReference>
<name>A0ABV6YPG6_UNCEI</name>
<feature type="domain" description="YprB ribonuclease H-like" evidence="1">
    <location>
        <begin position="98"/>
        <end position="262"/>
    </location>
</feature>
<gene>
    <name evidence="2" type="ORF">ACFL2Z_03490</name>
</gene>
<dbReference type="Gene3D" id="3.30.420.10">
    <property type="entry name" value="Ribonuclease H-like superfamily/Ribonuclease H"/>
    <property type="match status" value="1"/>
</dbReference>
<evidence type="ECO:0000313" key="2">
    <source>
        <dbReference type="EMBL" id="MFC1799956.1"/>
    </source>
</evidence>